<organism evidence="1 2">
    <name type="scientific">Trichormus variabilis NIES-23</name>
    <dbReference type="NCBI Taxonomy" id="1973479"/>
    <lineage>
        <taxon>Bacteria</taxon>
        <taxon>Bacillati</taxon>
        <taxon>Cyanobacteriota</taxon>
        <taxon>Cyanophyceae</taxon>
        <taxon>Nostocales</taxon>
        <taxon>Nostocaceae</taxon>
        <taxon>Trichormus</taxon>
    </lineage>
</organism>
<dbReference type="AlphaFoldDB" id="A0A1Z4KX93"/>
<accession>A0A1Z4KX93</accession>
<gene>
    <name evidence="1" type="ORF">NIES23_64290</name>
</gene>
<reference evidence="1 2" key="1">
    <citation type="submission" date="2017-06" db="EMBL/GenBank/DDBJ databases">
        <title>Genome sequencing of cyanobaciteial culture collection at National Institute for Environmental Studies (NIES).</title>
        <authorList>
            <person name="Hirose Y."/>
            <person name="Shimura Y."/>
            <person name="Fujisawa T."/>
            <person name="Nakamura Y."/>
            <person name="Kawachi M."/>
        </authorList>
    </citation>
    <scope>NUCLEOTIDE SEQUENCE [LARGE SCALE GENOMIC DNA]</scope>
    <source>
        <strain evidence="1 2">NIES-23</strain>
        <plasmid evidence="2">Plasmid Plasmid5 dna</plasmid>
    </source>
</reference>
<evidence type="ECO:0000313" key="2">
    <source>
        <dbReference type="Proteomes" id="UP000217507"/>
    </source>
</evidence>
<dbReference type="Proteomes" id="UP000217507">
    <property type="component" value="Plasmid Plasmid5 dna"/>
</dbReference>
<proteinExistence type="predicted"/>
<keyword evidence="1" id="KW-0614">Plasmid</keyword>
<name>A0A1Z4KX93_ANAVA</name>
<dbReference type="EMBL" id="AP018221">
    <property type="protein sequence ID" value="BAY73577.1"/>
    <property type="molecule type" value="Genomic_DNA"/>
</dbReference>
<protein>
    <submittedName>
        <fullName evidence="1">Uncharacterized protein</fullName>
    </submittedName>
</protein>
<geneLocation type="plasmid" evidence="1">
    <name>plasmid5</name>
</geneLocation>
<sequence length="97" mass="11115">MKTRKTYPILFKVLPESEDGKKIEIKTEVEYNPIKTPTIQLCKIVGISYELVADNVTKSNICDKTGLIKTSTKLIHVVTCKQMTNELEDLRNLLQYL</sequence>
<evidence type="ECO:0000313" key="1">
    <source>
        <dbReference type="EMBL" id="BAY73577.1"/>
    </source>
</evidence>